<gene>
    <name evidence="2" type="ORF">ACFOE0_20360</name>
</gene>
<evidence type="ECO:0000256" key="1">
    <source>
        <dbReference type="SAM" id="Phobius"/>
    </source>
</evidence>
<feature type="transmembrane region" description="Helical" evidence="1">
    <location>
        <begin position="63"/>
        <end position="85"/>
    </location>
</feature>
<dbReference type="PROSITE" id="PS51257">
    <property type="entry name" value="PROKAR_LIPOPROTEIN"/>
    <property type="match status" value="1"/>
</dbReference>
<keyword evidence="1" id="KW-0472">Membrane</keyword>
<feature type="transmembrane region" description="Helical" evidence="1">
    <location>
        <begin position="37"/>
        <end position="57"/>
    </location>
</feature>
<keyword evidence="1" id="KW-0812">Transmembrane</keyword>
<comment type="caution">
    <text evidence="2">The sequence shown here is derived from an EMBL/GenBank/DDBJ whole genome shotgun (WGS) entry which is preliminary data.</text>
</comment>
<name>A0ABV7GMZ8_9GAMM</name>
<organism evidence="2 3">
    <name type="scientific">Shewanella submarina</name>
    <dbReference type="NCBI Taxonomy" id="2016376"/>
    <lineage>
        <taxon>Bacteria</taxon>
        <taxon>Pseudomonadati</taxon>
        <taxon>Pseudomonadota</taxon>
        <taxon>Gammaproteobacteria</taxon>
        <taxon>Alteromonadales</taxon>
        <taxon>Shewanellaceae</taxon>
        <taxon>Shewanella</taxon>
    </lineage>
</organism>
<evidence type="ECO:0000313" key="2">
    <source>
        <dbReference type="EMBL" id="MFC3140517.1"/>
    </source>
</evidence>
<evidence type="ECO:0000313" key="3">
    <source>
        <dbReference type="Proteomes" id="UP001595621"/>
    </source>
</evidence>
<reference evidence="3" key="1">
    <citation type="journal article" date="2019" name="Int. J. Syst. Evol. Microbiol.">
        <title>The Global Catalogue of Microorganisms (GCM) 10K type strain sequencing project: providing services to taxonomists for standard genome sequencing and annotation.</title>
        <authorList>
            <consortium name="The Broad Institute Genomics Platform"/>
            <consortium name="The Broad Institute Genome Sequencing Center for Infectious Disease"/>
            <person name="Wu L."/>
            <person name="Ma J."/>
        </authorList>
    </citation>
    <scope>NUCLEOTIDE SEQUENCE [LARGE SCALE GENOMIC DNA]</scope>
    <source>
        <strain evidence="3">KCTC 52277</strain>
    </source>
</reference>
<sequence length="113" mass="12535">MRDSKWLLVVIPALCACFATLVAILHYLHIVEDNSTALTLMFSALALYLCTSITLGMTTSGNATYILFSALMFFIVFVFAITTVTSHNCEHHSSRPQIPETHMLIVSPELLND</sequence>
<protein>
    <submittedName>
        <fullName evidence="2">Uncharacterized protein</fullName>
    </submittedName>
</protein>
<dbReference type="Proteomes" id="UP001595621">
    <property type="component" value="Unassembled WGS sequence"/>
</dbReference>
<keyword evidence="1" id="KW-1133">Transmembrane helix</keyword>
<keyword evidence="3" id="KW-1185">Reference proteome</keyword>
<dbReference type="RefSeq" id="WP_248934401.1">
    <property type="nucleotide sequence ID" value="NZ_JAKILF010000001.1"/>
</dbReference>
<feature type="transmembrane region" description="Helical" evidence="1">
    <location>
        <begin position="6"/>
        <end position="25"/>
    </location>
</feature>
<proteinExistence type="predicted"/>
<accession>A0ABV7GMZ8</accession>
<dbReference type="EMBL" id="JBHRTD010000018">
    <property type="protein sequence ID" value="MFC3140517.1"/>
    <property type="molecule type" value="Genomic_DNA"/>
</dbReference>